<reference evidence="2" key="1">
    <citation type="submission" date="2009-11" db="EMBL/GenBank/DDBJ databases">
        <authorList>
            <consortium name="The Broad Institute Genome Sequencing Platform"/>
            <person name="Ward D."/>
            <person name="Feldgarden M."/>
            <person name="Earl A."/>
            <person name="Young S.K."/>
            <person name="Zeng Q."/>
            <person name="Koehrsen M."/>
            <person name="Alvarado L."/>
            <person name="Berlin A."/>
            <person name="Bochicchio J."/>
            <person name="Borenstein D."/>
            <person name="Chapman S.B."/>
            <person name="Chen Z."/>
            <person name="Engels R."/>
            <person name="Freedman E."/>
            <person name="Gellesch M."/>
            <person name="Goldberg J."/>
            <person name="Griggs A."/>
            <person name="Gujja S."/>
            <person name="Heilman E."/>
            <person name="Heiman D."/>
            <person name="Hepburn T."/>
            <person name="Howarth C."/>
            <person name="Jen D."/>
            <person name="Larson L."/>
            <person name="Lewis B."/>
            <person name="Mehta T."/>
            <person name="Park D."/>
            <person name="Pearson M."/>
            <person name="Roberts A."/>
            <person name="Saif S."/>
            <person name="Shea T."/>
            <person name="Shenoy N."/>
            <person name="Sisk P."/>
            <person name="Stolte C."/>
            <person name="Sykes S."/>
            <person name="Thomson T."/>
            <person name="Walk T."/>
            <person name="White J."/>
            <person name="Yandava C."/>
            <person name="Izard J."/>
            <person name="Baranova O.V."/>
            <person name="Blanton J.M."/>
            <person name="Tanner A.C."/>
            <person name="Dewhirst F.E."/>
            <person name="Haas B."/>
            <person name="Nusbaum C."/>
            <person name="Birren B."/>
        </authorList>
    </citation>
    <scope>NUCLEOTIDE SEQUENCE [LARGE SCALE GENOMIC DNA]</scope>
    <source>
        <strain evidence="2">1-1 BBBD Race 1</strain>
    </source>
</reference>
<evidence type="ECO:0000256" key="1">
    <source>
        <dbReference type="SAM" id="MobiDB-lite"/>
    </source>
</evidence>
<proteinExistence type="predicted"/>
<name>A0A0C4EJF2_PUCT1</name>
<dbReference type="OrthoDB" id="3046222at2759"/>
<dbReference type="EMBL" id="ADAS02000051">
    <property type="protein sequence ID" value="OAV93386.1"/>
    <property type="molecule type" value="Genomic_DNA"/>
</dbReference>
<evidence type="ECO:0000313" key="4">
    <source>
        <dbReference type="Proteomes" id="UP000005240"/>
    </source>
</evidence>
<dbReference type="VEuPathDB" id="FungiDB:PTTG_00870"/>
<evidence type="ECO:0000313" key="3">
    <source>
        <dbReference type="EnsemblFungi" id="PTTG_00870-t43_1-p1"/>
    </source>
</evidence>
<dbReference type="Proteomes" id="UP000005240">
    <property type="component" value="Unassembled WGS sequence"/>
</dbReference>
<dbReference type="STRING" id="630390.A0A0C4EJF2"/>
<organism evidence="2">
    <name type="scientific">Puccinia triticina (isolate 1-1 / race 1 (BBBD))</name>
    <name type="common">Brown leaf rust fungus</name>
    <dbReference type="NCBI Taxonomy" id="630390"/>
    <lineage>
        <taxon>Eukaryota</taxon>
        <taxon>Fungi</taxon>
        <taxon>Dikarya</taxon>
        <taxon>Basidiomycota</taxon>
        <taxon>Pucciniomycotina</taxon>
        <taxon>Pucciniomycetes</taxon>
        <taxon>Pucciniales</taxon>
        <taxon>Pucciniaceae</taxon>
        <taxon>Puccinia</taxon>
    </lineage>
</organism>
<gene>
    <name evidence="2" type="ORF">PTTG_00870</name>
</gene>
<feature type="region of interest" description="Disordered" evidence="1">
    <location>
        <begin position="1"/>
        <end position="34"/>
    </location>
</feature>
<reference evidence="3" key="4">
    <citation type="submission" date="2025-05" db="UniProtKB">
        <authorList>
            <consortium name="EnsemblFungi"/>
        </authorList>
    </citation>
    <scope>IDENTIFICATION</scope>
    <source>
        <strain evidence="3">isolate 1-1 / race 1 (BBBD)</strain>
    </source>
</reference>
<dbReference type="AlphaFoldDB" id="A0A0C4EJF2"/>
<keyword evidence="4" id="KW-1185">Reference proteome</keyword>
<reference evidence="3 4" key="3">
    <citation type="journal article" date="2017" name="G3 (Bethesda)">
        <title>Comparative analysis highlights variable genome content of wheat rusts and divergence of the mating loci.</title>
        <authorList>
            <person name="Cuomo C.A."/>
            <person name="Bakkeren G."/>
            <person name="Khalil H.B."/>
            <person name="Panwar V."/>
            <person name="Joly D."/>
            <person name="Linning R."/>
            <person name="Sakthikumar S."/>
            <person name="Song X."/>
            <person name="Adiconis X."/>
            <person name="Fan L."/>
            <person name="Goldberg J.M."/>
            <person name="Levin J.Z."/>
            <person name="Young S."/>
            <person name="Zeng Q."/>
            <person name="Anikster Y."/>
            <person name="Bruce M."/>
            <person name="Wang M."/>
            <person name="Yin C."/>
            <person name="McCallum B."/>
            <person name="Szabo L.J."/>
            <person name="Hulbert S."/>
            <person name="Chen X."/>
            <person name="Fellers J.P."/>
        </authorList>
    </citation>
    <scope>NUCLEOTIDE SEQUENCE</scope>
    <source>
        <strain evidence="3">isolate 1-1 / race 1 (BBBD)</strain>
        <strain evidence="4">Isolate 1-1 / race 1 (BBBD)</strain>
    </source>
</reference>
<dbReference type="EnsemblFungi" id="PTTG_00870-t43_1">
    <property type="protein sequence ID" value="PTTG_00870-t43_1-p1"/>
    <property type="gene ID" value="PTTG_00870"/>
</dbReference>
<accession>A0A0C4EJF2</accession>
<protein>
    <submittedName>
        <fullName evidence="2 3">Uncharacterized protein</fullName>
    </submittedName>
</protein>
<evidence type="ECO:0000313" key="2">
    <source>
        <dbReference type="EMBL" id="OAV93386.1"/>
    </source>
</evidence>
<reference evidence="2" key="2">
    <citation type="submission" date="2016-05" db="EMBL/GenBank/DDBJ databases">
        <title>Comparative analysis highlights variable genome content of wheat rusts and divergence of the mating loci.</title>
        <authorList>
            <person name="Cuomo C.A."/>
            <person name="Bakkeren G."/>
            <person name="Szabo L."/>
            <person name="Khalil H."/>
            <person name="Joly D."/>
            <person name="Goldberg J."/>
            <person name="Young S."/>
            <person name="Zeng Q."/>
            <person name="Fellers J."/>
        </authorList>
    </citation>
    <scope>NUCLEOTIDE SEQUENCE [LARGE SCALE GENOMIC DNA]</scope>
    <source>
        <strain evidence="2">1-1 BBBD Race 1</strain>
    </source>
</reference>
<sequence>METTGPMGSGRFGATNASGPSSAIIRPASGPARPPLEAVRLQNYVKTKKPDPLAKAAFAKLIKENPSAGAFKLKLGKQAATEQDDDATFEGVTDIHPSFQNSNRLSYHQKTLLAELGIVPGKNGAGSGDDFILKMFNWALQGLFIISSSYLPGMEHFMFQSKWMSERLLARNKNGEVYHARLFSLKILIKPLILNILQDPFPLLSLYALFHVSWS</sequence>